<feature type="compositionally biased region" description="Basic and acidic residues" evidence="8">
    <location>
        <begin position="578"/>
        <end position="601"/>
    </location>
</feature>
<feature type="compositionally biased region" description="Acidic residues" evidence="8">
    <location>
        <begin position="558"/>
        <end position="577"/>
    </location>
</feature>
<dbReference type="GO" id="GO:0019706">
    <property type="term" value="F:protein-cysteine S-palmitoyltransferase activity"/>
    <property type="evidence" value="ECO:0007669"/>
    <property type="project" value="UniProtKB-EC"/>
</dbReference>
<dbReference type="PANTHER" id="PTHR22883">
    <property type="entry name" value="ZINC FINGER DHHC DOMAIN CONTAINING PROTEIN"/>
    <property type="match status" value="1"/>
</dbReference>
<keyword evidence="2 7" id="KW-0808">Transferase</keyword>
<evidence type="ECO:0000256" key="7">
    <source>
        <dbReference type="RuleBase" id="RU079119"/>
    </source>
</evidence>
<dbReference type="InterPro" id="IPR039859">
    <property type="entry name" value="PFA4/ZDH16/20/ERF2-like"/>
</dbReference>
<feature type="region of interest" description="Disordered" evidence="8">
    <location>
        <begin position="345"/>
        <end position="375"/>
    </location>
</feature>
<dbReference type="GO" id="GO:0005783">
    <property type="term" value="C:endoplasmic reticulum"/>
    <property type="evidence" value="ECO:0007669"/>
    <property type="project" value="TreeGrafter"/>
</dbReference>
<reference evidence="10 11" key="1">
    <citation type="submission" date="2019-03" db="EMBL/GenBank/DDBJ databases">
        <title>Single cell metagenomics reveals metabolic interactions within the superorganism composed of flagellate Streblomastix strix and complex community of Bacteroidetes bacteria on its surface.</title>
        <authorList>
            <person name="Treitli S.C."/>
            <person name="Kolisko M."/>
            <person name="Husnik F."/>
            <person name="Keeling P."/>
            <person name="Hampl V."/>
        </authorList>
    </citation>
    <scope>NUCLEOTIDE SEQUENCE [LARGE SCALE GENOMIC DNA]</scope>
    <source>
        <strain evidence="10">ST1C</strain>
    </source>
</reference>
<comment type="similarity">
    <text evidence="7">Belongs to the DHHC palmitoyltransferase family.</text>
</comment>
<feature type="compositionally biased region" description="Basic and acidic residues" evidence="8">
    <location>
        <begin position="527"/>
        <end position="557"/>
    </location>
</feature>
<evidence type="ECO:0000313" key="11">
    <source>
        <dbReference type="Proteomes" id="UP000324800"/>
    </source>
</evidence>
<protein>
    <recommendedName>
        <fullName evidence="7">Palmitoyltransferase</fullName>
        <ecNumber evidence="7">2.3.1.225</ecNumber>
    </recommendedName>
</protein>
<accession>A0A5J4VWS5</accession>
<feature type="transmembrane region" description="Helical" evidence="7">
    <location>
        <begin position="109"/>
        <end position="128"/>
    </location>
</feature>
<feature type="transmembrane region" description="Helical" evidence="7">
    <location>
        <begin position="6"/>
        <end position="24"/>
    </location>
</feature>
<evidence type="ECO:0000256" key="4">
    <source>
        <dbReference type="ARBA" id="ARBA00022989"/>
    </source>
</evidence>
<comment type="domain">
    <text evidence="7">The DHHC domain is required for palmitoyltransferase activity.</text>
</comment>
<comment type="catalytic activity">
    <reaction evidence="7">
        <text>L-cysteinyl-[protein] + hexadecanoyl-CoA = S-hexadecanoyl-L-cysteinyl-[protein] + CoA</text>
        <dbReference type="Rhea" id="RHEA:36683"/>
        <dbReference type="Rhea" id="RHEA-COMP:10131"/>
        <dbReference type="Rhea" id="RHEA-COMP:11032"/>
        <dbReference type="ChEBI" id="CHEBI:29950"/>
        <dbReference type="ChEBI" id="CHEBI:57287"/>
        <dbReference type="ChEBI" id="CHEBI:57379"/>
        <dbReference type="ChEBI" id="CHEBI:74151"/>
        <dbReference type="EC" id="2.3.1.225"/>
    </reaction>
</comment>
<feature type="compositionally biased region" description="Acidic residues" evidence="8">
    <location>
        <begin position="602"/>
        <end position="620"/>
    </location>
</feature>
<evidence type="ECO:0000313" key="10">
    <source>
        <dbReference type="EMBL" id="KAA6387035.1"/>
    </source>
</evidence>
<keyword evidence="5 7" id="KW-0472">Membrane</keyword>
<gene>
    <name evidence="10" type="ORF">EZS28_017438</name>
</gene>
<name>A0A5J4VWS5_9EUKA</name>
<comment type="subcellular location">
    <subcellularLocation>
        <location evidence="1">Membrane</location>
        <topology evidence="1">Multi-pass membrane protein</topology>
    </subcellularLocation>
</comment>
<feature type="compositionally biased region" description="Acidic residues" evidence="8">
    <location>
        <begin position="477"/>
        <end position="491"/>
    </location>
</feature>
<sequence length="628" mass="74361">MIVQIIGGVIFIVMALLVLILVFGRLPSMQNSVIASAYNYLFGSCKSNDLKTDEVKKKSSIFQRCINYVTNERNPIFVIFYGLLVLSVALGYVYGIGPYCDGDHVDIKHNVYIILSILSSVISYIIAYNADNGQINKRNVELFESIYPYDGVLYSKIRYCEHCKIIKPPRSRHCEVTGHCVARQDHFCPWINNCVGAGNYRYFLLFLLVNGLTALYIGYVATIIVLNFANVKSLYGKMIKMNNGKQIRVDMPFILEYGKVKSNRRKALRVIKGIKKVKNAPLTYKEDLIEDCKISMKNKYNQNIFSNIYEVIIPPHTRKRSKIYREWKQRVIQWEKEKQNEMVIEAQKQQEQQQSDQQQGEQNKEKETITKSISQQKKEQYDLYSPLTQFILQSRSQLVSIPQSIYPLYFPNRKLFHWLQDEEQEQGSEGDDIRHERERRFRLERREVKKMMMIQAEKLLRKKKYINQKKKEKKDQDDDDEDEDDEEDDIELDIQDKDVDISLNFYEWRNLYFNLRNKRLLKALNDQEQKRNAKQNNKEDKKEDKKESDNKKDKDINNEEEQEDSQEDDDEQEEEDSNNEKDKDINNEKEVNNQNKNKENDNKEDEEKEEENSEEEEISDNQDKPKQE</sequence>
<dbReference type="EMBL" id="SNRW01004548">
    <property type="protein sequence ID" value="KAA6387035.1"/>
    <property type="molecule type" value="Genomic_DNA"/>
</dbReference>
<feature type="transmembrane region" description="Helical" evidence="7">
    <location>
        <begin position="202"/>
        <end position="229"/>
    </location>
</feature>
<feature type="compositionally biased region" description="Low complexity" evidence="8">
    <location>
        <begin position="345"/>
        <end position="361"/>
    </location>
</feature>
<feature type="domain" description="Palmitoyltransferase DHHC" evidence="9">
    <location>
        <begin position="156"/>
        <end position="234"/>
    </location>
</feature>
<keyword evidence="3 7" id="KW-0812">Transmembrane</keyword>
<evidence type="ECO:0000256" key="5">
    <source>
        <dbReference type="ARBA" id="ARBA00023136"/>
    </source>
</evidence>
<dbReference type="EC" id="2.3.1.225" evidence="7"/>
<proteinExistence type="inferred from homology"/>
<dbReference type="GO" id="GO:0016020">
    <property type="term" value="C:membrane"/>
    <property type="evidence" value="ECO:0007669"/>
    <property type="project" value="UniProtKB-SubCell"/>
</dbReference>
<feature type="transmembrane region" description="Helical" evidence="7">
    <location>
        <begin position="76"/>
        <end position="97"/>
    </location>
</feature>
<dbReference type="InterPro" id="IPR001594">
    <property type="entry name" value="Palmitoyltrfase_DHHC"/>
</dbReference>
<evidence type="ECO:0000256" key="2">
    <source>
        <dbReference type="ARBA" id="ARBA00022679"/>
    </source>
</evidence>
<dbReference type="PROSITE" id="PS50216">
    <property type="entry name" value="DHHC"/>
    <property type="match status" value="1"/>
</dbReference>
<evidence type="ECO:0000256" key="3">
    <source>
        <dbReference type="ARBA" id="ARBA00022692"/>
    </source>
</evidence>
<dbReference type="AlphaFoldDB" id="A0A5J4VWS5"/>
<dbReference type="GO" id="GO:0005794">
    <property type="term" value="C:Golgi apparatus"/>
    <property type="evidence" value="ECO:0007669"/>
    <property type="project" value="TreeGrafter"/>
</dbReference>
<dbReference type="OrthoDB" id="9909019at2759"/>
<dbReference type="Proteomes" id="UP000324800">
    <property type="component" value="Unassembled WGS sequence"/>
</dbReference>
<evidence type="ECO:0000256" key="1">
    <source>
        <dbReference type="ARBA" id="ARBA00004141"/>
    </source>
</evidence>
<feature type="region of interest" description="Disordered" evidence="8">
    <location>
        <begin position="468"/>
        <end position="491"/>
    </location>
</feature>
<keyword evidence="4 7" id="KW-1133">Transmembrane helix</keyword>
<feature type="region of interest" description="Disordered" evidence="8">
    <location>
        <begin position="527"/>
        <end position="628"/>
    </location>
</feature>
<evidence type="ECO:0000256" key="6">
    <source>
        <dbReference type="ARBA" id="ARBA00023315"/>
    </source>
</evidence>
<comment type="caution">
    <text evidence="10">The sequence shown here is derived from an EMBL/GenBank/DDBJ whole genome shotgun (WGS) entry which is preliminary data.</text>
</comment>
<dbReference type="GO" id="GO:0006612">
    <property type="term" value="P:protein targeting to membrane"/>
    <property type="evidence" value="ECO:0007669"/>
    <property type="project" value="TreeGrafter"/>
</dbReference>
<keyword evidence="6 7" id="KW-0012">Acyltransferase</keyword>
<evidence type="ECO:0000259" key="9">
    <source>
        <dbReference type="Pfam" id="PF01529"/>
    </source>
</evidence>
<evidence type="ECO:0000256" key="8">
    <source>
        <dbReference type="SAM" id="MobiDB-lite"/>
    </source>
</evidence>
<organism evidence="10 11">
    <name type="scientific">Streblomastix strix</name>
    <dbReference type="NCBI Taxonomy" id="222440"/>
    <lineage>
        <taxon>Eukaryota</taxon>
        <taxon>Metamonada</taxon>
        <taxon>Preaxostyla</taxon>
        <taxon>Oxymonadida</taxon>
        <taxon>Streblomastigidae</taxon>
        <taxon>Streblomastix</taxon>
    </lineage>
</organism>
<dbReference type="Pfam" id="PF01529">
    <property type="entry name" value="DHHC"/>
    <property type="match status" value="1"/>
</dbReference>